<comment type="caution">
    <text evidence="2">The sequence shown here is derived from an EMBL/GenBank/DDBJ whole genome shotgun (WGS) entry which is preliminary data.</text>
</comment>
<evidence type="ECO:0000259" key="1">
    <source>
        <dbReference type="Pfam" id="PF13472"/>
    </source>
</evidence>
<reference evidence="2 3" key="1">
    <citation type="submission" date="2019-09" db="EMBL/GenBank/DDBJ databases">
        <title>Genome sequence of Rhodovastum atsumiense, a diverse member of the Acetobacteraceae family of non-sulfur purple photosynthetic bacteria.</title>
        <authorList>
            <person name="Meyer T."/>
            <person name="Kyndt J."/>
        </authorList>
    </citation>
    <scope>NUCLEOTIDE SEQUENCE [LARGE SCALE GENOMIC DNA]</scope>
    <source>
        <strain evidence="2 3">DSM 21279</strain>
    </source>
</reference>
<dbReference type="InterPro" id="IPR013830">
    <property type="entry name" value="SGNH_hydro"/>
</dbReference>
<protein>
    <submittedName>
        <fullName evidence="2">GDSL family lipase</fullName>
    </submittedName>
</protein>
<dbReference type="AlphaFoldDB" id="A0A5M6IM70"/>
<evidence type="ECO:0000313" key="2">
    <source>
        <dbReference type="EMBL" id="KAA5609346.1"/>
    </source>
</evidence>
<dbReference type="InterPro" id="IPR036514">
    <property type="entry name" value="SGNH_hydro_sf"/>
</dbReference>
<dbReference type="Gene3D" id="3.40.50.1110">
    <property type="entry name" value="SGNH hydrolase"/>
    <property type="match status" value="1"/>
</dbReference>
<dbReference type="GO" id="GO:0004622">
    <property type="term" value="F:phosphatidylcholine lysophospholipase activity"/>
    <property type="evidence" value="ECO:0007669"/>
    <property type="project" value="TreeGrafter"/>
</dbReference>
<dbReference type="PANTHER" id="PTHR30383">
    <property type="entry name" value="THIOESTERASE 1/PROTEASE 1/LYSOPHOSPHOLIPASE L1"/>
    <property type="match status" value="1"/>
</dbReference>
<dbReference type="InterPro" id="IPR051532">
    <property type="entry name" value="Ester_Hydrolysis_Enzymes"/>
</dbReference>
<name>A0A5M6IM70_9PROT</name>
<dbReference type="OrthoDB" id="9794725at2"/>
<dbReference type="Pfam" id="PF13472">
    <property type="entry name" value="Lipase_GDSL_2"/>
    <property type="match status" value="1"/>
</dbReference>
<accession>A0A5M6IM70</accession>
<evidence type="ECO:0000313" key="3">
    <source>
        <dbReference type="Proteomes" id="UP000325255"/>
    </source>
</evidence>
<keyword evidence="3" id="KW-1185">Reference proteome</keyword>
<dbReference type="PANTHER" id="PTHR30383:SF5">
    <property type="entry name" value="SGNH HYDROLASE-TYPE ESTERASE DOMAIN-CONTAINING PROTEIN"/>
    <property type="match status" value="1"/>
</dbReference>
<dbReference type="EMBL" id="VWPK01000053">
    <property type="protein sequence ID" value="KAA5609346.1"/>
    <property type="molecule type" value="Genomic_DNA"/>
</dbReference>
<gene>
    <name evidence="2" type="ORF">F1189_24665</name>
</gene>
<organism evidence="2 3">
    <name type="scientific">Rhodovastum atsumiense</name>
    <dbReference type="NCBI Taxonomy" id="504468"/>
    <lineage>
        <taxon>Bacteria</taxon>
        <taxon>Pseudomonadati</taxon>
        <taxon>Pseudomonadota</taxon>
        <taxon>Alphaproteobacteria</taxon>
        <taxon>Acetobacterales</taxon>
        <taxon>Acetobacteraceae</taxon>
        <taxon>Rhodovastum</taxon>
    </lineage>
</organism>
<feature type="domain" description="SGNH hydrolase-type esterase" evidence="1">
    <location>
        <begin position="50"/>
        <end position="209"/>
    </location>
</feature>
<dbReference type="SUPFAM" id="SSF52266">
    <property type="entry name" value="SGNH hydrolase"/>
    <property type="match status" value="1"/>
</dbReference>
<sequence>MPGVCGLPARAARPADAQPTYLPIPSWRERATLLERELAARQGARAGMLFLGDSIVEGWYQVVFDLFYAQRGAINLGIGGDTTQGLLWRLARTPLNTLRPRLVVVLIGTNNLWPSKAPEDVAYGIGEVISQIRQRSPDSRILLLGLMPRGPGPEHPLRQLQQKVNTLIARCADGVSVFYADPGALLLDAQGRLPAQIAQDFLHPSWVGYGILSGALEPTIRRLLPPAAN</sequence>
<dbReference type="Proteomes" id="UP000325255">
    <property type="component" value="Unassembled WGS sequence"/>
</dbReference>
<proteinExistence type="predicted"/>